<protein>
    <submittedName>
        <fullName evidence="1">Uncharacterized protein</fullName>
    </submittedName>
</protein>
<evidence type="ECO:0000313" key="1">
    <source>
        <dbReference type="EMBL" id="KAJ7394565.1"/>
    </source>
</evidence>
<gene>
    <name evidence="1" type="ORF">OS493_000381</name>
</gene>
<accession>A0A9X0A7S6</accession>
<dbReference type="Proteomes" id="UP001163046">
    <property type="component" value="Unassembled WGS sequence"/>
</dbReference>
<name>A0A9X0A7S6_9CNID</name>
<keyword evidence="2" id="KW-1185">Reference proteome</keyword>
<sequence length="107" mass="12429">MYERMKKHCGCAVLIEDNRGNYMAFVQYFLFESNLKAVFAVIKRIILDFENPFLVCDKPRHLLRIVGEDNKYTVVPVDCILEKILYLSGNPNHMCVARAPNFCGHCR</sequence>
<comment type="caution">
    <text evidence="1">The sequence shown here is derived from an EMBL/GenBank/DDBJ whole genome shotgun (WGS) entry which is preliminary data.</text>
</comment>
<reference evidence="1" key="1">
    <citation type="submission" date="2023-01" db="EMBL/GenBank/DDBJ databases">
        <title>Genome assembly of the deep-sea coral Lophelia pertusa.</title>
        <authorList>
            <person name="Herrera S."/>
            <person name="Cordes E."/>
        </authorList>
    </citation>
    <scope>NUCLEOTIDE SEQUENCE</scope>
    <source>
        <strain evidence="1">USNM1676648</strain>
        <tissue evidence="1">Polyp</tissue>
    </source>
</reference>
<dbReference type="AlphaFoldDB" id="A0A9X0A7S6"/>
<proteinExistence type="predicted"/>
<organism evidence="1 2">
    <name type="scientific">Desmophyllum pertusum</name>
    <dbReference type="NCBI Taxonomy" id="174260"/>
    <lineage>
        <taxon>Eukaryota</taxon>
        <taxon>Metazoa</taxon>
        <taxon>Cnidaria</taxon>
        <taxon>Anthozoa</taxon>
        <taxon>Hexacorallia</taxon>
        <taxon>Scleractinia</taxon>
        <taxon>Caryophylliina</taxon>
        <taxon>Caryophylliidae</taxon>
        <taxon>Desmophyllum</taxon>
    </lineage>
</organism>
<dbReference type="EMBL" id="MU825396">
    <property type="protein sequence ID" value="KAJ7394565.1"/>
    <property type="molecule type" value="Genomic_DNA"/>
</dbReference>
<evidence type="ECO:0000313" key="2">
    <source>
        <dbReference type="Proteomes" id="UP001163046"/>
    </source>
</evidence>
<dbReference type="OrthoDB" id="5984708at2759"/>